<keyword evidence="4" id="KW-1185">Reference proteome</keyword>
<feature type="domain" description="DUF1618" evidence="2">
    <location>
        <begin position="1087"/>
        <end position="1242"/>
    </location>
</feature>
<proteinExistence type="predicted"/>
<sequence>MDNDGDMSSWTMDAIIDATELWSLDAYAASHTRIHSYPSVRGERKRRKHRVDDDDDDDETMWKVMMDTKSKALVSVLRDDDIFSWLLPYGCTYIPIKIPDHVVSCGDVTTMPPANIDKLPITTEISSNLSQFLALESSPKNLQVSRMASPEEILVALEEIPGLDCDDLLKAYGIICRDNGCLLRSLLGLPMSMRKKWLLIEIKAYQDCPLSFRCSPCGKDGPSMDLVADHDDHSVVLLEMRYDKEGYDEFGIDYFVYNYAAADDDGDDDDPPRPPSLSLLPSYWDPLDEDERRRRQDPKVHQLDADSTGLLRRRRRRHGEDDLVVAELITTRESESSKLEEVKLLVLRSGEWSVTRAEIIHDGSKGEELSYWETDMAVPVGDRRLCWVDLYRGVILCGDDLFDEIPPRLQYVPLPRRREHAEMPDGELKFIDVFPRCCCGDPGATLCDHSRHAFVINIWTLRIDGDGDHTMSSWTMDAMIDATELWSLDAYAGIPRVIPEYPVISTDDADVICFLVTEPYNHKQGKPYFERTTWEMTMDTKNKTLLSVCTYDDDISQREPSYGHTYIPNNFATKPPPAIICEATTTITTEINGNNLSQSLPSAKHLQVSRMAPEEILVALEEIPELSRDDLLKAYSILCRDNGRLFRSLLGLPMSLRKKWLLIEIKACRDCPPHATTLCNHSSNAFVINTWTLRMNDDDDGMEWTMDAIVDATKLWSLDTYASIPCITPEHLSKFYVNVTTWKIMMNTKDKTLLSVCRYDNDVYQQKPSYGHTYIPCKISTLYTNHSSNNGATKPPVSRIASPEEILVALEAIPDHACDDLLKAYSILCRDNGCLFRSLLGLPMGLRKKWLMIEIKAYQNIYSTCTSGGGGAYPRWVMLEQRAVHDDKEDDDGEDDSRCSAADVKINTEAACRSSDGHLVRVYFRRLVAPPAASRVCFRCSPPCGTSTGRERARCDKPFLCVVAAAGDSLLLQMTYNGQLDRFVYSAADSPTLTLLPTHARRQHWLDVKTTGLLRRRRSDGELVVAEFTVKKGDTDDTPEDAELVVLRSGEWTVTRAPIIHDDGKAEEVSRWRTDMVVPVGDTHLCWVDLCRGVILLSASDLFDESRPRRLKYTSLPVEAPAKKFDDDDGGEYAINPRGYPERNRSVCVTGGGAALKFIDVSPRCCCGSPGATTLCHNSSGAFVIKTWTLMMNDDDDTTSTTWAMDAMVDAAELWSLDAYAGPPRLRPVYPIVSMDNPHIICFMVCKEHWESCFHCERTIWKIIFDMKSKKLLSIRYYDESQCQTWGVHYGDDYLPSMISDYFNSNGKYTSHNATTSINDLIVTNYLPQSSHKGLKVVSSEVQVSDEEIFAALEEIPDLGCDDLLKAYSILSHDIGQHRVEKLVPSALHAQPTAATLPNNSGGPSPAGGGGYPQWVILAEHVPLEDEDEGGDDPNSCFTADAASKVTDTETEAASRSSAGNHVGVSFLLKAPPAVSRLRFRCVPSGSRGGDRRFPSMRVVAVHRDSLLLRMQYRKGRAYDDDIGVDYFLYNAGAAATATLQKEEDDDEEDKEDDGGEETYRGRGYRRWAAPKRWVRDLGVKTTGILHRRGDGDDGDLVVVAELIAKEEDGGTPEELLVLRSDGEWTLTRPPVVHDDGKAEEVSRWKSDLVVPIGDTMLCWVDLYRGIIVCDLFDEIPQLRYVSLPVDAPAAKFDNGRGDYSINPRMCPRQKRSFWVSDNGGELRFLDVSPRCCCGDLGATTCDNARNAFVISSWTLKMNEMRWVMDAMVDATELWSLDAYTGHGLPRVRPEYPLMIMDDPRLVFFVVQEEYQPEISFSDRGKWRVMFDMRSKKILSVSQYDESDTSWQPYSWLTYFPSKISNYFTSIGACSNVAKRPLIVTDKPAVSCIVSSNSLRSSSSRESSTKHSQMSKGVVASPEEILAALEEVPELDCDDMLRAYSILCDDIGRHRFRSLLGLPVSLRKKWLLIEIKSSEDCSICSICTANMQPEYLHVNHPCSAAADAKTEAATLSSGGHTVRVSLDLRAPPAASRVCYTCSVPVDPALGPPYMSVAAAHGDSLLVLVSFSYQEGYEHHTDTIDKYLYNAGAAAAADPPRPPSLVHLPAYYNGEETTLPSPLPHDLDEKTTGLLRRGEAEADLVVADLIVKDGGEADAPKEAELLVLRSGEWSVVRAPIVHDDGKAEELSFWETDMVVPVGDRRLCWVDLCRGIILCDMFDDGDETLRPRYFSLPIEPPADDRDRRRCQMSKRRVCVTNGGTVLKLVDVSPRCCCGRRGATQCDHSSGVFVINTWTLHMDGDDDDMAAYWTMDAMVDATELWSLDAYAGVPRINPQFPIVSMDDPDIICFQVPEEHKIGRKMQSWYIMLDTSSKTLMSVCRLDESSSLQLSYGYAYFVSTVSHCFNSSDDGGFNNDVTKPALMIIDDKVATKNNIIANDSLQSSCESSAKNSKVNSPKEILALLQEIPELSRDDLLRAYSLLCYDNNGRRLSSLLGLPMSLRKPWLLMEIKASEACSVCCACRADMQNVRNGDDSSPPLSTPDDKTETTSVSSGGHLVRVSLFLDAPPASSRVCFDCFPRIHRGASLIVVATHGDSVLVRLSYGGRGYGDVGVLDYFVYNAGAVAADPAATAAIAVAAPCLHSSHLDEKTTGLLRRGDDDMVVVDLAVLEGHGLEEEGDAELLVLRSGEWTVTRAPVAHFVGRADKPPSWITDMAIPVSERRMCWADLYRGIILCDDVFDQNPQLRFVPLPPEALTDETDDGYKRDYAITDRRVCATDGGAALKFIYIISRCCCGLPGTTFCDNSKEAFIIKTWILRMDDDDDDDMVWTMDAMVDATELWSLHACAGLPQAKPIFPVASMDDPHLICFMVQEREFEGRRRRYCHIKRTWMVIKISSYFTFDDPSYCSNAATSSEPHVVDHDTVIDESVRSSSESSAGGKHLIRVSGVASPDEIFAALE</sequence>
<dbReference type="Gramene" id="ORUFI11G04570.1">
    <property type="protein sequence ID" value="ORUFI11G04570.1"/>
    <property type="gene ID" value="ORUFI11G04570"/>
</dbReference>
<reference evidence="4" key="1">
    <citation type="submission" date="2013-06" db="EMBL/GenBank/DDBJ databases">
        <authorList>
            <person name="Zhao Q."/>
        </authorList>
    </citation>
    <scope>NUCLEOTIDE SEQUENCE</scope>
    <source>
        <strain evidence="4">cv. W1943</strain>
    </source>
</reference>
<name>A0A0E0R4V4_ORYRU</name>
<feature type="compositionally biased region" description="Acidic residues" evidence="1">
    <location>
        <begin position="1543"/>
        <end position="1557"/>
    </location>
</feature>
<feature type="region of interest" description="Disordered" evidence="1">
    <location>
        <begin position="264"/>
        <end position="284"/>
    </location>
</feature>
<dbReference type="EnsemblPlants" id="ORUFI11G04570.1">
    <property type="protein sequence ID" value="ORUFI11G04570.1"/>
    <property type="gene ID" value="ORUFI11G04570"/>
</dbReference>
<organism evidence="3 4">
    <name type="scientific">Oryza rufipogon</name>
    <name type="common">Brownbeard rice</name>
    <name type="synonym">Asian wild rice</name>
    <dbReference type="NCBI Taxonomy" id="4529"/>
    <lineage>
        <taxon>Eukaryota</taxon>
        <taxon>Viridiplantae</taxon>
        <taxon>Streptophyta</taxon>
        <taxon>Embryophyta</taxon>
        <taxon>Tracheophyta</taxon>
        <taxon>Spermatophyta</taxon>
        <taxon>Magnoliopsida</taxon>
        <taxon>Liliopsida</taxon>
        <taxon>Poales</taxon>
        <taxon>Poaceae</taxon>
        <taxon>BOP clade</taxon>
        <taxon>Oryzoideae</taxon>
        <taxon>Oryzeae</taxon>
        <taxon>Oryzinae</taxon>
        <taxon>Oryza</taxon>
    </lineage>
</organism>
<dbReference type="Pfam" id="PF07762">
    <property type="entry name" value="DUF1618"/>
    <property type="match status" value="5"/>
</dbReference>
<dbReference type="eggNOG" id="ENOG502R7NY">
    <property type="taxonomic scope" value="Eukaryota"/>
</dbReference>
<protein>
    <recommendedName>
        <fullName evidence="2">DUF1618 domain-containing protein</fullName>
    </recommendedName>
</protein>
<feature type="region of interest" description="Disordered" evidence="1">
    <location>
        <begin position="2527"/>
        <end position="2548"/>
    </location>
</feature>
<dbReference type="STRING" id="4529.A0A0E0R4V4"/>
<dbReference type="PANTHER" id="PTHR33074">
    <property type="entry name" value="EXPRESSED PROTEIN-RELATED"/>
    <property type="match status" value="1"/>
</dbReference>
<evidence type="ECO:0000313" key="3">
    <source>
        <dbReference type="EnsemblPlants" id="ORUFI11G04570.1"/>
    </source>
</evidence>
<evidence type="ECO:0000259" key="2">
    <source>
        <dbReference type="Pfam" id="PF07762"/>
    </source>
</evidence>
<evidence type="ECO:0000313" key="4">
    <source>
        <dbReference type="Proteomes" id="UP000008022"/>
    </source>
</evidence>
<accession>A0A0E0R4V4</accession>
<dbReference type="PANTHER" id="PTHR33074:SF76">
    <property type="entry name" value="OS11G0569701 PROTEIN"/>
    <property type="match status" value="1"/>
</dbReference>
<feature type="domain" description="DUF1618" evidence="2">
    <location>
        <begin position="2203"/>
        <end position="2345"/>
    </location>
</feature>
<evidence type="ECO:0000256" key="1">
    <source>
        <dbReference type="SAM" id="MobiDB-lite"/>
    </source>
</evidence>
<reference evidence="3" key="2">
    <citation type="submission" date="2015-06" db="UniProtKB">
        <authorList>
            <consortium name="EnsemblPlants"/>
        </authorList>
    </citation>
    <scope>IDENTIFICATION</scope>
</reference>
<feature type="domain" description="DUF1618" evidence="2">
    <location>
        <begin position="387"/>
        <end position="513"/>
    </location>
</feature>
<dbReference type="InterPro" id="IPR011676">
    <property type="entry name" value="DUF1618"/>
</dbReference>
<feature type="domain" description="DUF1618" evidence="2">
    <location>
        <begin position="1660"/>
        <end position="1804"/>
    </location>
</feature>
<dbReference type="Proteomes" id="UP000008022">
    <property type="component" value="Unassembled WGS sequence"/>
</dbReference>
<feature type="domain" description="DUF1618" evidence="2">
    <location>
        <begin position="2721"/>
        <end position="2863"/>
    </location>
</feature>
<feature type="region of interest" description="Disordered" evidence="1">
    <location>
        <begin position="1539"/>
        <end position="1562"/>
    </location>
</feature>